<dbReference type="InterPro" id="IPR025650">
    <property type="entry name" value="Alkyl-DHAP_Synthase"/>
</dbReference>
<dbReference type="PROSITE" id="PS51387">
    <property type="entry name" value="FAD_PCMH"/>
    <property type="match status" value="1"/>
</dbReference>
<dbReference type="Proteomes" id="UP001523565">
    <property type="component" value="Unassembled WGS sequence"/>
</dbReference>
<protein>
    <submittedName>
        <fullName evidence="6">FAD-binding oxidoreductase</fullName>
    </submittedName>
</protein>
<evidence type="ECO:0000256" key="4">
    <source>
        <dbReference type="ARBA" id="ARBA00023002"/>
    </source>
</evidence>
<accession>A0ABT1EGF9</accession>
<dbReference type="PANTHER" id="PTHR46568">
    <property type="entry name" value="ALKYLDIHYDROXYACETONEPHOSPHATE SYNTHASE, PEROXISOMAL"/>
    <property type="match status" value="1"/>
</dbReference>
<evidence type="ECO:0000256" key="3">
    <source>
        <dbReference type="ARBA" id="ARBA00022827"/>
    </source>
</evidence>
<keyword evidence="2" id="KW-0285">Flavoprotein</keyword>
<dbReference type="Pfam" id="PF01565">
    <property type="entry name" value="FAD_binding_4"/>
    <property type="match status" value="1"/>
</dbReference>
<comment type="caution">
    <text evidence="6">The sequence shown here is derived from an EMBL/GenBank/DDBJ whole genome shotgun (WGS) entry which is preliminary data.</text>
</comment>
<sequence>MGLQREQIVEGLVEILGSDRVITDEKVLKESSLDRYRKYEQVNEIYTQPIPAAVVYVESTQDVKEVLMFANENGINVVPRTGQSAIEGGLETAKENSIVVDGSGMNKVLKIDKYNMQVTVECGVPLQGLDDMLREQGYTTGHSPQSKPLAQLGGLVATRSIGQFSTLYGGIEDMVVGLEAVFPNGEVCRVKNIPRRAAGPDIRHVVIGNEGALCYITEVTIKIFKYQPENNVFLGYTIDDMKNGFDALRAVMVEGFKPSIARLYDAADASLHFDWSGDKNVLIFMAEGPSGITAATAAGIDKLVKAFPGVDSVDPKIIEKWFAGLNWGPEEIAEEKLEILATKNIGITTEVSGCWDCIYEIYDNACKRIMEEVPDMTLMGGHSSHSYINGTNMYFVYYYNIVDCTPEEEINKYHNQINRIICEEVIKYGGSIVHHHGLGKARAHYVWEEYGSSFYILDTLKKAFDPNGIMNMGTLIPIKHNEKHPWEF</sequence>
<evidence type="ECO:0000256" key="1">
    <source>
        <dbReference type="ARBA" id="ARBA00008000"/>
    </source>
</evidence>
<dbReference type="Gene3D" id="3.30.465.10">
    <property type="match status" value="1"/>
</dbReference>
<dbReference type="InterPro" id="IPR016164">
    <property type="entry name" value="FAD-linked_Oxase-like_C"/>
</dbReference>
<dbReference type="Pfam" id="PF02913">
    <property type="entry name" value="FAD-oxidase_C"/>
    <property type="match status" value="1"/>
</dbReference>
<dbReference type="SUPFAM" id="SSF55103">
    <property type="entry name" value="FAD-linked oxidases, C-terminal domain"/>
    <property type="match status" value="1"/>
</dbReference>
<feature type="domain" description="FAD-binding PCMH-type" evidence="5">
    <location>
        <begin position="47"/>
        <end position="226"/>
    </location>
</feature>
<dbReference type="InterPro" id="IPR036318">
    <property type="entry name" value="FAD-bd_PCMH-like_sf"/>
</dbReference>
<dbReference type="RefSeq" id="WP_262068675.1">
    <property type="nucleotide sequence ID" value="NZ_JAMXOC010000006.1"/>
</dbReference>
<dbReference type="InterPro" id="IPR016169">
    <property type="entry name" value="FAD-bd_PCMH_sub2"/>
</dbReference>
<evidence type="ECO:0000259" key="5">
    <source>
        <dbReference type="PROSITE" id="PS51387"/>
    </source>
</evidence>
<organism evidence="6 7">
    <name type="scientific">Ohessyouella blattaphilus</name>
    <dbReference type="NCBI Taxonomy" id="2949333"/>
    <lineage>
        <taxon>Bacteria</taxon>
        <taxon>Bacillati</taxon>
        <taxon>Bacillota</taxon>
        <taxon>Clostridia</taxon>
        <taxon>Lachnospirales</taxon>
        <taxon>Lachnospiraceae</taxon>
        <taxon>Ohessyouella</taxon>
    </lineage>
</organism>
<evidence type="ECO:0000256" key="2">
    <source>
        <dbReference type="ARBA" id="ARBA00022630"/>
    </source>
</evidence>
<evidence type="ECO:0000313" key="6">
    <source>
        <dbReference type="EMBL" id="MCP1109794.1"/>
    </source>
</evidence>
<keyword evidence="7" id="KW-1185">Reference proteome</keyword>
<dbReference type="SUPFAM" id="SSF56176">
    <property type="entry name" value="FAD-binding/transporter-associated domain-like"/>
    <property type="match status" value="1"/>
</dbReference>
<dbReference type="Gene3D" id="3.30.300.330">
    <property type="match status" value="1"/>
</dbReference>
<proteinExistence type="inferred from homology"/>
<dbReference type="InterPro" id="IPR016166">
    <property type="entry name" value="FAD-bd_PCMH"/>
</dbReference>
<dbReference type="InterPro" id="IPR004113">
    <property type="entry name" value="FAD-bd_oxidored_4_C"/>
</dbReference>
<dbReference type="EMBL" id="JAMZFV010000006">
    <property type="protein sequence ID" value="MCP1109794.1"/>
    <property type="molecule type" value="Genomic_DNA"/>
</dbReference>
<evidence type="ECO:0000313" key="7">
    <source>
        <dbReference type="Proteomes" id="UP001523565"/>
    </source>
</evidence>
<dbReference type="PANTHER" id="PTHR46568:SF1">
    <property type="entry name" value="ALKYLDIHYDROXYACETONEPHOSPHATE SYNTHASE, PEROXISOMAL"/>
    <property type="match status" value="1"/>
</dbReference>
<reference evidence="6 7" key="1">
    <citation type="journal article" date="2022" name="Genome Biol. Evol.">
        <title>Host diet, physiology and behaviors set the stage for Lachnospiraceae cladogenesis.</title>
        <authorList>
            <person name="Vera-Ponce De Leon A."/>
            <person name="Schneider M."/>
            <person name="Jahnes B.C."/>
            <person name="Sadowski V."/>
            <person name="Camuy-Velez L.A."/>
            <person name="Duan J."/>
            <person name="Sabree Z.L."/>
        </authorList>
    </citation>
    <scope>NUCLEOTIDE SEQUENCE [LARGE SCALE GENOMIC DNA]</scope>
    <source>
        <strain evidence="6 7">PAL227</strain>
    </source>
</reference>
<keyword evidence="3" id="KW-0274">FAD</keyword>
<name>A0ABT1EGF9_9FIRM</name>
<comment type="similarity">
    <text evidence="1">Belongs to the FAD-binding oxidoreductase/transferase type 4 family.</text>
</comment>
<gene>
    <name evidence="6" type="ORF">NK118_05945</name>
</gene>
<dbReference type="InterPro" id="IPR006094">
    <property type="entry name" value="Oxid_FAD_bind_N"/>
</dbReference>
<keyword evidence="4" id="KW-0560">Oxidoreductase</keyword>